<feature type="transmembrane region" description="Helical" evidence="2">
    <location>
        <begin position="489"/>
        <end position="507"/>
    </location>
</feature>
<feature type="transmembrane region" description="Helical" evidence="2">
    <location>
        <begin position="788"/>
        <end position="805"/>
    </location>
</feature>
<proteinExistence type="predicted"/>
<feature type="transmembrane region" description="Helical" evidence="2">
    <location>
        <begin position="650"/>
        <end position="673"/>
    </location>
</feature>
<comment type="caution">
    <text evidence="3">The sequence shown here is derived from an EMBL/GenBank/DDBJ whole genome shotgun (WGS) entry which is preliminary data.</text>
</comment>
<dbReference type="PANTHER" id="PTHR11319">
    <property type="entry name" value="G PROTEIN-COUPLED RECEPTOR-RELATED"/>
    <property type="match status" value="1"/>
</dbReference>
<dbReference type="SUPFAM" id="SSF51126">
    <property type="entry name" value="Pectin lyase-like"/>
    <property type="match status" value="1"/>
</dbReference>
<feature type="region of interest" description="Disordered" evidence="1">
    <location>
        <begin position="1036"/>
        <end position="1057"/>
    </location>
</feature>
<evidence type="ECO:0000313" key="4">
    <source>
        <dbReference type="Proteomes" id="UP000785679"/>
    </source>
</evidence>
<keyword evidence="2" id="KW-0472">Membrane</keyword>
<dbReference type="PANTHER" id="PTHR11319:SF35">
    <property type="entry name" value="OUTER MEMBRANE PROTEIN PMPC-RELATED"/>
    <property type="match status" value="1"/>
</dbReference>
<name>A0A8J8SXW2_HALGN</name>
<evidence type="ECO:0000256" key="2">
    <source>
        <dbReference type="SAM" id="Phobius"/>
    </source>
</evidence>
<feature type="transmembrane region" description="Helical" evidence="2">
    <location>
        <begin position="557"/>
        <end position="580"/>
    </location>
</feature>
<feature type="transmembrane region" description="Helical" evidence="2">
    <location>
        <begin position="456"/>
        <end position="477"/>
    </location>
</feature>
<organism evidence="3 4">
    <name type="scientific">Halteria grandinella</name>
    <dbReference type="NCBI Taxonomy" id="5974"/>
    <lineage>
        <taxon>Eukaryota</taxon>
        <taxon>Sar</taxon>
        <taxon>Alveolata</taxon>
        <taxon>Ciliophora</taxon>
        <taxon>Intramacronucleata</taxon>
        <taxon>Spirotrichea</taxon>
        <taxon>Stichotrichia</taxon>
        <taxon>Sporadotrichida</taxon>
        <taxon>Halteriidae</taxon>
        <taxon>Halteria</taxon>
    </lineage>
</organism>
<feature type="region of interest" description="Disordered" evidence="1">
    <location>
        <begin position="1228"/>
        <end position="1258"/>
    </location>
</feature>
<feature type="transmembrane region" description="Helical" evidence="2">
    <location>
        <begin position="759"/>
        <end position="776"/>
    </location>
</feature>
<dbReference type="EMBL" id="RRYP01016575">
    <property type="protein sequence ID" value="TNV74882.1"/>
    <property type="molecule type" value="Genomic_DNA"/>
</dbReference>
<dbReference type="InterPro" id="IPR011050">
    <property type="entry name" value="Pectin_lyase_fold/virulence"/>
</dbReference>
<reference evidence="3" key="1">
    <citation type="submission" date="2019-06" db="EMBL/GenBank/DDBJ databases">
        <authorList>
            <person name="Zheng W."/>
        </authorList>
    </citation>
    <scope>NUCLEOTIDE SEQUENCE</scope>
    <source>
        <strain evidence="3">QDHG01</strain>
    </source>
</reference>
<keyword evidence="2" id="KW-1133">Transmembrane helix</keyword>
<accession>A0A8J8SXW2</accession>
<feature type="compositionally biased region" description="Acidic residues" evidence="1">
    <location>
        <begin position="1096"/>
        <end position="1111"/>
    </location>
</feature>
<feature type="compositionally biased region" description="Polar residues" evidence="1">
    <location>
        <begin position="1237"/>
        <end position="1248"/>
    </location>
</feature>
<gene>
    <name evidence="3" type="ORF">FGO68_gene8180</name>
</gene>
<feature type="compositionally biased region" description="Basic and acidic residues" evidence="1">
    <location>
        <begin position="1112"/>
        <end position="1122"/>
    </location>
</feature>
<evidence type="ECO:0008006" key="5">
    <source>
        <dbReference type="Google" id="ProtNLM"/>
    </source>
</evidence>
<sequence>MRQINIIGIEIQEDVSSSIFHFVYSDLIIIELFAQQFEGQLIIAEDASTILLRDSDIIENTVANFIPQQGIIDIIQSDIHVDNCTFERLITNYGPALYVTSQAKSPRLQFISIINSQFYSNQAIHDGGAIFSQNVDLMAINNTFTDNQASGSSGGAIVASCSVQKDDVCTLEIEGNNFVNNSAAIKGGAIYYDLYSPLGLKNNSYRSNKAKYGPNYASFPFKLNVIENSSSPNLSQLVSGSVIQSPIYIGIYDQEEQLVTIDDQISDAYLSSLDASLQIAGNYKQVSQHGTYKFDEITLIAAPSYQTEAKIVSNALDQSKYLKISGQQFDDYVLNISFRECIAGEVVKNNKCSRCVKGTYSYSPFDLQCSQCFQFASCEGGDHVLVDKGYWRAETLSTIVFKCPLSAACLGGIESKCARGYSGLLCNICSTDDEGNIYGREGASMCAKCPPLQLQMLQFLAVMLGLFLYTAYLLNSILSNPLRNKPQTVLIRVLTNYFQVVMIVRNFDLSWPLQVEKALEVFSFITSSLELLVSFDCMMLKSGFTKSSAYSSFYYKVIAYGVAPILISLCSAAFWSLLYLCKTQRQRRKFKLLRYISQTSLIIIYLLYPTITNLSFSLFNCVQLEDGQVYLKRDFTVKCWEGSHTFMASYVGIPILVIWVVGFPSFIFWRLWLNRKRLNDKEIVLNYGLFYVGLDDHAYFWEIVVTNIRKVIFIICGTILSPVNSTIKVLIGIVIIYTQTQWRSNFKPYFDPRFNSVEFHSQFAAIFTFFVGLFFVQEELKSNNNTLLLLFLIVLGYNVFFLVVWTRQFLNVLVRVHYHKIKSSQYCRCLKRLRIDDYDKNLKVEKRKVRQEERDKKLDQLMSGAKYVQILGGRGGQLALKLNQVSVFKNFAEDLIFHSKHIGKPQEKKTTNIISLLQGEIKNTENELSFADSAILRQSQSLNLKSAFKTTNATVRGSNTVILRKLKLDDITPDENSIAFYYNLKRQRAHKKTLNQNKMDHRIELYKNLKQQTQKNFQKDDNPLYLLRDKGMSSREDSRYYPIDTSGPLSVYEEDTEPRRVRLRNKAKFRWSISQQKKSLKLKRYSNSKRIKLNMDEVEESEEESSLQEESIEGKKKDEEQKAVPNPENEGQIPSNAKPRFKSGINQNIAIELLSLPRPRILSQKKPTTSVINTKNQFSTSFIDGNYGFSLPAPHMLYQGNGDPVEQEIKTEMNRQQSKNQLSQYLMSPQPQSQQSIEIRSNLNSGSLSEGVKSKKDYHQSIKNKISENKFFRTPPMS</sequence>
<evidence type="ECO:0000256" key="1">
    <source>
        <dbReference type="SAM" id="MobiDB-lite"/>
    </source>
</evidence>
<feature type="region of interest" description="Disordered" evidence="1">
    <location>
        <begin position="1096"/>
        <end position="1142"/>
    </location>
</feature>
<protein>
    <recommendedName>
        <fullName evidence="5">Transmembrane protein</fullName>
    </recommendedName>
</protein>
<dbReference type="Proteomes" id="UP000785679">
    <property type="component" value="Unassembled WGS sequence"/>
</dbReference>
<dbReference type="OrthoDB" id="296301at2759"/>
<keyword evidence="2" id="KW-0812">Transmembrane</keyword>
<dbReference type="AlphaFoldDB" id="A0A8J8SXW2"/>
<keyword evidence="4" id="KW-1185">Reference proteome</keyword>
<feature type="transmembrane region" description="Helical" evidence="2">
    <location>
        <begin position="711"/>
        <end position="739"/>
    </location>
</feature>
<evidence type="ECO:0000313" key="3">
    <source>
        <dbReference type="EMBL" id="TNV74882.1"/>
    </source>
</evidence>